<keyword evidence="4" id="KW-1185">Reference proteome</keyword>
<comment type="caution">
    <text evidence="3">The sequence shown here is derived from an EMBL/GenBank/DDBJ whole genome shotgun (WGS) entry which is preliminary data.</text>
</comment>
<protein>
    <submittedName>
        <fullName evidence="3">Uncharacterized protein</fullName>
    </submittedName>
</protein>
<name>A0ABQ6MA54_9STRA</name>
<proteinExistence type="predicted"/>
<keyword evidence="1" id="KW-0175">Coiled coil</keyword>
<reference evidence="3 4" key="1">
    <citation type="journal article" date="2023" name="Commun. Biol.">
        <title>Genome analysis of Parmales, the sister group of diatoms, reveals the evolutionary specialization of diatoms from phago-mixotrophs to photoautotrophs.</title>
        <authorList>
            <person name="Ban H."/>
            <person name="Sato S."/>
            <person name="Yoshikawa S."/>
            <person name="Yamada K."/>
            <person name="Nakamura Y."/>
            <person name="Ichinomiya M."/>
            <person name="Sato N."/>
            <person name="Blanc-Mathieu R."/>
            <person name="Endo H."/>
            <person name="Kuwata A."/>
            <person name="Ogata H."/>
        </authorList>
    </citation>
    <scope>NUCLEOTIDE SEQUENCE [LARGE SCALE GENOMIC DNA]</scope>
</reference>
<dbReference type="EMBL" id="BRYB01005260">
    <property type="protein sequence ID" value="GMI22294.1"/>
    <property type="molecule type" value="Genomic_DNA"/>
</dbReference>
<evidence type="ECO:0000313" key="4">
    <source>
        <dbReference type="Proteomes" id="UP001165060"/>
    </source>
</evidence>
<sequence>MFSPPVKGLSRQTKAARKPMTPTRQNVNGGLYNYAESKDTSSMGAFGDLLMSAAKDADEERDEIHARRVAKQQAASAEKKRCAAEEEGRRLAEAVEEEENDKLLAARLLQEEREYEELEEMKKQRQAEKDAEHARVVAEQMMNEVAEEEKEMEAKDAQVAKQILREEKDAILAERIMESERMAMAAQAKIEEDDFQKARLLHEEMVGERKREEGEMEGRDRMVARSYEIKDQRTEHREQRQNVWLDKIAALYLWAEDCTGNGEEKKGEEARDLMSMAEFKVCHDHAAWQDASMEIHDVMAGICVSARLPGLDEVAFSVGESGKEVELSCISRRRPHSEVCLIHRNIEAYHGLMHKFRKHVQGAEEDAPEEEGFDIDPISTYSIHLQLDACLGVGVTKKDISYVFDENSGVIFVYLNGLKLRGSAGRERAEAKEEAPAPIKRGSSLFGKMVSMVRGGKK</sequence>
<feature type="coiled-coil region" evidence="1">
    <location>
        <begin position="101"/>
        <end position="174"/>
    </location>
</feature>
<evidence type="ECO:0000313" key="3">
    <source>
        <dbReference type="EMBL" id="GMI22294.1"/>
    </source>
</evidence>
<feature type="region of interest" description="Disordered" evidence="2">
    <location>
        <begin position="58"/>
        <end position="81"/>
    </location>
</feature>
<accession>A0ABQ6MA54</accession>
<gene>
    <name evidence="3" type="ORF">TeGR_g9315</name>
</gene>
<dbReference type="Proteomes" id="UP001165060">
    <property type="component" value="Unassembled WGS sequence"/>
</dbReference>
<evidence type="ECO:0000256" key="2">
    <source>
        <dbReference type="SAM" id="MobiDB-lite"/>
    </source>
</evidence>
<evidence type="ECO:0000256" key="1">
    <source>
        <dbReference type="SAM" id="Coils"/>
    </source>
</evidence>
<organism evidence="3 4">
    <name type="scientific">Tetraparma gracilis</name>
    <dbReference type="NCBI Taxonomy" id="2962635"/>
    <lineage>
        <taxon>Eukaryota</taxon>
        <taxon>Sar</taxon>
        <taxon>Stramenopiles</taxon>
        <taxon>Ochrophyta</taxon>
        <taxon>Bolidophyceae</taxon>
        <taxon>Parmales</taxon>
        <taxon>Triparmaceae</taxon>
        <taxon>Tetraparma</taxon>
    </lineage>
</organism>
<feature type="region of interest" description="Disordered" evidence="2">
    <location>
        <begin position="1"/>
        <end position="33"/>
    </location>
</feature>